<keyword evidence="10 13" id="KW-0464">Manganese</keyword>
<dbReference type="Pfam" id="PF01937">
    <property type="entry name" value="ARMT1-like_dom"/>
    <property type="match status" value="1"/>
</dbReference>
<comment type="cofactor">
    <cofactor evidence="13">
        <name>Mn(2+)</name>
        <dbReference type="ChEBI" id="CHEBI:29035"/>
    </cofactor>
    <cofactor evidence="13">
        <name>Ni(2+)</name>
        <dbReference type="ChEBI" id="CHEBI:49786"/>
    </cofactor>
</comment>
<evidence type="ECO:0000256" key="9">
    <source>
        <dbReference type="ARBA" id="ARBA00022801"/>
    </source>
</evidence>
<dbReference type="GO" id="GO:0005634">
    <property type="term" value="C:nucleus"/>
    <property type="evidence" value="ECO:0007669"/>
    <property type="project" value="TreeGrafter"/>
</dbReference>
<dbReference type="AlphaFoldDB" id="A0A1D1V1B5"/>
<evidence type="ECO:0000256" key="4">
    <source>
        <dbReference type="ARBA" id="ARBA00022596"/>
    </source>
</evidence>
<comment type="function">
    <text evidence="11 13">Metal-dependent phosphatase that shows phosphatase activity against several substrates, including fructose-1-phosphate and fructose-6-phosphate. Its preference for fructose-1-phosphate, a strong glycating agent that causes DNA damage rather than a canonical yeast metabolite, suggests a damage-control function in hexose phosphate metabolism. Has also been shown to have O-methyltransferase activity that methylates glutamate residues of target proteins to form gamma-glutamyl methyl ester residues. Possibly methylates PCNA, suggesting it is involved in the DNA damage response.</text>
</comment>
<dbReference type="SUPFAM" id="SSF111321">
    <property type="entry name" value="AF1104-like"/>
    <property type="match status" value="1"/>
</dbReference>
<name>A0A1D1V1B5_RAMVA</name>
<evidence type="ECO:0000256" key="1">
    <source>
        <dbReference type="ARBA" id="ARBA00000807"/>
    </source>
</evidence>
<dbReference type="OrthoDB" id="541375at2759"/>
<reference evidence="16 17" key="1">
    <citation type="journal article" date="2016" name="Nat. Commun.">
        <title>Extremotolerant tardigrade genome and improved radiotolerance of human cultured cells by tardigrade-unique protein.</title>
        <authorList>
            <person name="Hashimoto T."/>
            <person name="Horikawa D.D."/>
            <person name="Saito Y."/>
            <person name="Kuwahara H."/>
            <person name="Kozuka-Hata H."/>
            <person name="Shin-I T."/>
            <person name="Minakuchi Y."/>
            <person name="Ohishi K."/>
            <person name="Motoyama A."/>
            <person name="Aizu T."/>
            <person name="Enomoto A."/>
            <person name="Kondo K."/>
            <person name="Tanaka S."/>
            <person name="Hara Y."/>
            <person name="Koshikawa S."/>
            <person name="Sagara H."/>
            <person name="Miura T."/>
            <person name="Yokobori S."/>
            <person name="Miyagawa K."/>
            <person name="Suzuki Y."/>
            <person name="Kubo T."/>
            <person name="Oyama M."/>
            <person name="Kohara Y."/>
            <person name="Fujiyama A."/>
            <person name="Arakawa K."/>
            <person name="Katayama T."/>
            <person name="Toyoda A."/>
            <person name="Kunieda T."/>
        </authorList>
    </citation>
    <scope>NUCLEOTIDE SEQUENCE [LARGE SCALE GENOMIC DNA]</scope>
    <source>
        <strain evidence="16 17">YOKOZUNA-1</strain>
    </source>
</reference>
<keyword evidence="9 13" id="KW-0378">Hydrolase</keyword>
<organism evidence="16 17">
    <name type="scientific">Ramazzottius varieornatus</name>
    <name type="common">Water bear</name>
    <name type="synonym">Tardigrade</name>
    <dbReference type="NCBI Taxonomy" id="947166"/>
    <lineage>
        <taxon>Eukaryota</taxon>
        <taxon>Metazoa</taxon>
        <taxon>Ecdysozoa</taxon>
        <taxon>Tardigrada</taxon>
        <taxon>Eutardigrada</taxon>
        <taxon>Parachela</taxon>
        <taxon>Hypsibioidea</taxon>
        <taxon>Ramazzottiidae</taxon>
        <taxon>Ramazzottius</taxon>
    </lineage>
</organism>
<comment type="catalytic activity">
    <reaction evidence="12 13">
        <text>beta-D-fructose 6-phosphate = dihydroxyacetone + D-glyceraldehyde 3-phosphate</text>
        <dbReference type="Rhea" id="RHEA:28002"/>
        <dbReference type="ChEBI" id="CHEBI:16016"/>
        <dbReference type="ChEBI" id="CHEBI:57634"/>
        <dbReference type="ChEBI" id="CHEBI:59776"/>
    </reaction>
</comment>
<evidence type="ECO:0000256" key="2">
    <source>
        <dbReference type="ARBA" id="ARBA00001326"/>
    </source>
</evidence>
<protein>
    <recommendedName>
        <fullName evidence="13">Sugar phosphate phosphatase</fullName>
        <ecNumber evidence="13">2.1.1.-</ecNumber>
        <ecNumber evidence="13">3.1.3.-</ecNumber>
    </recommendedName>
</protein>
<keyword evidence="17" id="KW-1185">Reference proteome</keyword>
<sequence>MTQVANTHHESLQSHDPRNRNETPFPLSAFDTKSFAYHTIQTRLPIILTRIVDHLSRYKSQVYGEKELEDAHHAHPGGPQEAWNVRRQEAEEDLKYVLGALAKLRNEMQTNKTMTPFPSSRSLTPASASADEFITDDLEEWNHAFTTKIAQNVVNPEDLPKWFEVSFLFAECYLYRRISLAIQETKHLKRLDPFKWQKAESLRDCTETIHSLLNNLSTIMAKALASDKSGPETFEDSFHQFLRLSLWGNKGDLSLSAGREPFKSDAYDSDTHNKMGEAILVDDSEQVWAHLLSCHQGRSRESHVRVDIICDNYGQELVTDLIFGEFLIASRLATQVCYHVKGLPWFVSDTTIADFLRMLDIIDDHSGKYGQKWRNYLMTGKFVLTTDPFWTMPYDFDYMQSRAPKLYSYLQQSSLIIVKGDLNYRKLTGDLKWSHTTPFRTALRSFHPAPLCALRGLKAEVVVGLVGGQAETVYREANDWLTSGHYNVVQFLNPSYR</sequence>
<dbReference type="EC" id="2.1.1.-" evidence="13"/>
<keyword evidence="8 13" id="KW-0479">Metal-binding</keyword>
<proteinExistence type="inferred from homology"/>
<dbReference type="Gene3D" id="1.20.930.60">
    <property type="match status" value="1"/>
</dbReference>
<dbReference type="GO" id="GO:0006974">
    <property type="term" value="P:DNA damage response"/>
    <property type="evidence" value="ECO:0007669"/>
    <property type="project" value="TreeGrafter"/>
</dbReference>
<keyword evidence="6" id="KW-0808">Transferase</keyword>
<accession>A0A1D1V1B5</accession>
<dbReference type="PANTHER" id="PTHR12260:SF6">
    <property type="entry name" value="DAMAGE-CONTROL PHOSPHATASE ARMT1"/>
    <property type="match status" value="1"/>
</dbReference>
<dbReference type="GO" id="GO:0103026">
    <property type="term" value="F:fructose-1-phosphatase activity"/>
    <property type="evidence" value="ECO:0007669"/>
    <property type="project" value="RHEA"/>
</dbReference>
<feature type="compositionally biased region" description="Basic and acidic residues" evidence="14">
    <location>
        <begin position="7"/>
        <end position="21"/>
    </location>
</feature>
<evidence type="ECO:0000256" key="3">
    <source>
        <dbReference type="ARBA" id="ARBA00009519"/>
    </source>
</evidence>
<comment type="catalytic activity">
    <reaction evidence="1 13">
        <text>L-glutamyl-[protein] + S-adenosyl-L-methionine = [protein]-L-glutamate 5-O-methyl ester + S-adenosyl-L-homocysteine</text>
        <dbReference type="Rhea" id="RHEA:24452"/>
        <dbReference type="Rhea" id="RHEA-COMP:10208"/>
        <dbReference type="Rhea" id="RHEA-COMP:10311"/>
        <dbReference type="ChEBI" id="CHEBI:29973"/>
        <dbReference type="ChEBI" id="CHEBI:57856"/>
        <dbReference type="ChEBI" id="CHEBI:59789"/>
        <dbReference type="ChEBI" id="CHEBI:82795"/>
    </reaction>
</comment>
<dbReference type="FunFam" id="3.40.50.10880:FF:000002">
    <property type="entry name" value="Acidic residue methyltransferase 1"/>
    <property type="match status" value="1"/>
</dbReference>
<evidence type="ECO:0000256" key="11">
    <source>
        <dbReference type="ARBA" id="ARBA00045980"/>
    </source>
</evidence>
<evidence type="ECO:0000313" key="16">
    <source>
        <dbReference type="EMBL" id="GAU95644.1"/>
    </source>
</evidence>
<dbReference type="Gene3D" id="3.40.50.10880">
    <property type="entry name" value="Uncharacterised protein PF01937, DUF89, domain 3"/>
    <property type="match status" value="1"/>
</dbReference>
<evidence type="ECO:0000256" key="7">
    <source>
        <dbReference type="ARBA" id="ARBA00022691"/>
    </source>
</evidence>
<keyword evidence="7" id="KW-0949">S-adenosyl-L-methionine</keyword>
<dbReference type="EC" id="3.1.3.-" evidence="13"/>
<evidence type="ECO:0000256" key="5">
    <source>
        <dbReference type="ARBA" id="ARBA00022603"/>
    </source>
</evidence>
<feature type="domain" description="Damage-control phosphatase ARMT1-like metal-binding" evidence="15">
    <location>
        <begin position="39"/>
        <end position="471"/>
    </location>
</feature>
<gene>
    <name evidence="16" type="primary">RvY_07230</name>
    <name evidence="16" type="synonym">RvY_07230.1</name>
    <name evidence="16" type="ORF">RvY_07230-1</name>
</gene>
<comment type="similarity">
    <text evidence="3 13">Belongs to the damage-control phosphatase family. Sugar phosphate phosphatase III subfamily.</text>
</comment>
<dbReference type="PANTHER" id="PTHR12260">
    <property type="entry name" value="DAMAGE-CONTROL PHOSPHATASE ARMT1"/>
    <property type="match status" value="1"/>
</dbReference>
<evidence type="ECO:0000256" key="8">
    <source>
        <dbReference type="ARBA" id="ARBA00022723"/>
    </source>
</evidence>
<dbReference type="GO" id="GO:0097023">
    <property type="term" value="F:fructose 6-phosphate aldolase activity"/>
    <property type="evidence" value="ECO:0007669"/>
    <property type="project" value="RHEA"/>
</dbReference>
<evidence type="ECO:0000256" key="14">
    <source>
        <dbReference type="SAM" id="MobiDB-lite"/>
    </source>
</evidence>
<dbReference type="Proteomes" id="UP000186922">
    <property type="component" value="Unassembled WGS sequence"/>
</dbReference>
<comment type="catalytic activity">
    <reaction evidence="2 13">
        <text>beta-D-fructose 1-phosphate + H2O = D-fructose + phosphate</text>
        <dbReference type="Rhea" id="RHEA:35603"/>
        <dbReference type="ChEBI" id="CHEBI:15377"/>
        <dbReference type="ChEBI" id="CHEBI:37721"/>
        <dbReference type="ChEBI" id="CHEBI:43474"/>
        <dbReference type="ChEBI" id="CHEBI:138881"/>
    </reaction>
</comment>
<dbReference type="InterPro" id="IPR039763">
    <property type="entry name" value="ARMT1"/>
</dbReference>
<comment type="caution">
    <text evidence="16">The sequence shown here is derived from an EMBL/GenBank/DDBJ whole genome shotgun (WGS) entry which is preliminary data.</text>
</comment>
<dbReference type="InterPro" id="IPR002791">
    <property type="entry name" value="ARMT1-like_metal-bd"/>
</dbReference>
<evidence type="ECO:0000259" key="15">
    <source>
        <dbReference type="Pfam" id="PF01937"/>
    </source>
</evidence>
<evidence type="ECO:0000256" key="6">
    <source>
        <dbReference type="ARBA" id="ARBA00022679"/>
    </source>
</evidence>
<dbReference type="InterPro" id="IPR036075">
    <property type="entry name" value="ARMT-1-like_metal-bd_sf"/>
</dbReference>
<evidence type="ECO:0000256" key="12">
    <source>
        <dbReference type="ARBA" id="ARBA00048809"/>
    </source>
</evidence>
<evidence type="ECO:0000256" key="13">
    <source>
        <dbReference type="RuleBase" id="RU367030"/>
    </source>
</evidence>
<comment type="domain">
    <text evidence="13">Subfamily III proteins have a conserved RTxK motif about 40-50 residues from the C-terminus; the threonine may be replaced by serine or cysteine.</text>
</comment>
<evidence type="ECO:0000313" key="17">
    <source>
        <dbReference type="Proteomes" id="UP000186922"/>
    </source>
</evidence>
<feature type="region of interest" description="Disordered" evidence="14">
    <location>
        <begin position="1"/>
        <end position="26"/>
    </location>
</feature>
<dbReference type="EMBL" id="BDGG01000003">
    <property type="protein sequence ID" value="GAU95644.1"/>
    <property type="molecule type" value="Genomic_DNA"/>
</dbReference>
<keyword evidence="5 13" id="KW-0489">Methyltransferase</keyword>
<keyword evidence="4" id="KW-0533">Nickel</keyword>
<evidence type="ECO:0000256" key="10">
    <source>
        <dbReference type="ARBA" id="ARBA00023211"/>
    </source>
</evidence>
<dbReference type="GO" id="GO:0046872">
    <property type="term" value="F:metal ion binding"/>
    <property type="evidence" value="ECO:0007669"/>
    <property type="project" value="UniProtKB-UniRule"/>
</dbReference>
<dbReference type="GO" id="GO:0008983">
    <property type="term" value="F:protein-glutamate O-methyltransferase activity"/>
    <property type="evidence" value="ECO:0007669"/>
    <property type="project" value="RHEA"/>
</dbReference>
<dbReference type="GO" id="GO:0032259">
    <property type="term" value="P:methylation"/>
    <property type="evidence" value="ECO:0007669"/>
    <property type="project" value="UniProtKB-KW"/>
</dbReference>